<evidence type="ECO:0000313" key="3">
    <source>
        <dbReference type="Proteomes" id="UP000028524"/>
    </source>
</evidence>
<evidence type="ECO:0000313" key="2">
    <source>
        <dbReference type="EMBL" id="KFA64464.1"/>
    </source>
</evidence>
<feature type="transmembrane region" description="Helical" evidence="1">
    <location>
        <begin position="67"/>
        <end position="89"/>
    </location>
</feature>
<dbReference type="OrthoDB" id="5316527at2759"/>
<name>A0A084QKH9_STAC4</name>
<keyword evidence="3" id="KW-1185">Reference proteome</keyword>
<keyword evidence="1" id="KW-1133">Transmembrane helix</keyword>
<dbReference type="EMBL" id="KL660686">
    <property type="protein sequence ID" value="KFA64464.1"/>
    <property type="molecule type" value="Genomic_DNA"/>
</dbReference>
<dbReference type="Proteomes" id="UP000028524">
    <property type="component" value="Unassembled WGS sequence"/>
</dbReference>
<dbReference type="OMA" id="TAFHLWS"/>
<dbReference type="STRING" id="1283841.A0A084QKH9"/>
<evidence type="ECO:0000256" key="1">
    <source>
        <dbReference type="SAM" id="Phobius"/>
    </source>
</evidence>
<dbReference type="AlphaFoldDB" id="A0A084QKH9"/>
<keyword evidence="1" id="KW-0812">Transmembrane</keyword>
<gene>
    <name evidence="2" type="ORF">S40285_01058</name>
</gene>
<protein>
    <submittedName>
        <fullName evidence="2">Uncharacterized protein</fullName>
    </submittedName>
</protein>
<reference evidence="2 3" key="1">
    <citation type="journal article" date="2014" name="BMC Genomics">
        <title>Comparative genome sequencing reveals chemotype-specific gene clusters in the toxigenic black mold Stachybotrys.</title>
        <authorList>
            <person name="Semeiks J."/>
            <person name="Borek D."/>
            <person name="Otwinowski Z."/>
            <person name="Grishin N.V."/>
        </authorList>
    </citation>
    <scope>NUCLEOTIDE SEQUENCE [LARGE SCALE GENOMIC DNA]</scope>
    <source>
        <strain evidence="2 3">IBT 40285</strain>
    </source>
</reference>
<proteinExistence type="predicted"/>
<sequence>MLRQSVAARRTLIAALSSPRHPSRQVAAIQRSKSFLPWRQSKTPVSLPVYFPRRRWLPTRDDVRRKLLYWTFSVVAVYLCANIFLAIVIDPLFDWLDEELPEHEAELKDAQPEYEFVGYFLPFPWKIKEVKEPPYKGSDPEWEQFVAINRDKKLQKAIRSELANTIKTSVERSPISKHLGGPQTELKKGKSPILQIPQAILFRLTITTVSLSIRFDEGISWTSVPVDTMVARQLKDAVYPRAAVLGAWAFLTSIASSTAQQVTDAFKTKGAEAPDVTWQSVAINKMKERGDLPAPGADVKTQMPPPMMRLPNPREQTSNSHVVSNPFTGDRLEISDRMDGALRAAVSTFAKNWKNQAVPARGCFQLDGFVEIQGKKAIMKIHTTAWYDPQIRRFVTIDVQVRHILPLAQRPARG</sequence>
<accession>A0A084QKH9</accession>
<keyword evidence="1" id="KW-0472">Membrane</keyword>
<dbReference type="InParanoid" id="A0A084QKH9"/>
<organism evidence="2 3">
    <name type="scientific">Stachybotrys chlorohalonatus (strain IBT 40285)</name>
    <dbReference type="NCBI Taxonomy" id="1283841"/>
    <lineage>
        <taxon>Eukaryota</taxon>
        <taxon>Fungi</taxon>
        <taxon>Dikarya</taxon>
        <taxon>Ascomycota</taxon>
        <taxon>Pezizomycotina</taxon>
        <taxon>Sordariomycetes</taxon>
        <taxon>Hypocreomycetidae</taxon>
        <taxon>Hypocreales</taxon>
        <taxon>Stachybotryaceae</taxon>
        <taxon>Stachybotrys</taxon>
    </lineage>
</organism>
<dbReference type="HOGENOM" id="CLU_052209_1_0_1"/>